<sequence>MVQRSPFRNKKLALLWSILACSTAHAGFVYNAPASVVKDDDKEQVQGAGKFQPDAGKIVTGQTNQVTDPAAIAALLASESKSKARVLVNNQYKPVIEVGAKASGVAARSRGEMRLTDALTLVLPDGWKAAAAPKIDVAQIVSWDVRGIWTDTLAQIGGKSSLEFIVNHNTKTVTVRESSLVGESRFAQRDSARGTVPSIVEVTPLETSSPLNDHDSRMRRMLANSSDAPSTTSQQVSQTSSSQITPVADPTPAPLLTYSVQRGDSWSMAVQRVSAMYGYTAYWQASTDVAGSPGTFTDATALGLFGKLAQSANARACVYTNRTIVFKNSGDSCQ</sequence>
<dbReference type="EMBL" id="PRLP01000090">
    <property type="protein sequence ID" value="PPC75464.1"/>
    <property type="molecule type" value="Genomic_DNA"/>
</dbReference>
<evidence type="ECO:0000313" key="4">
    <source>
        <dbReference type="Proteomes" id="UP000238196"/>
    </source>
</evidence>
<evidence type="ECO:0000313" key="3">
    <source>
        <dbReference type="EMBL" id="PPC75464.1"/>
    </source>
</evidence>
<name>A0A2S5KKU8_9PROT</name>
<evidence type="ECO:0000256" key="1">
    <source>
        <dbReference type="SAM" id="MobiDB-lite"/>
    </source>
</evidence>
<comment type="caution">
    <text evidence="3">The sequence shown here is derived from an EMBL/GenBank/DDBJ whole genome shotgun (WGS) entry which is preliminary data.</text>
</comment>
<reference evidence="3 4" key="1">
    <citation type="submission" date="2018-02" db="EMBL/GenBank/DDBJ databases">
        <title>novel marine gammaproteobacteria from coastal saline agro ecosystem.</title>
        <authorList>
            <person name="Krishnan R."/>
            <person name="Ramesh Kumar N."/>
        </authorList>
    </citation>
    <scope>NUCLEOTIDE SEQUENCE [LARGE SCALE GENOMIC DNA]</scope>
    <source>
        <strain evidence="3 4">228</strain>
    </source>
</reference>
<feature type="compositionally biased region" description="Low complexity" evidence="1">
    <location>
        <begin position="230"/>
        <end position="245"/>
    </location>
</feature>
<feature type="chain" id="PRO_5015658909" description="Toxin co-regulated pilus biosynthesis protein Q C-terminal domain-containing protein" evidence="2">
    <location>
        <begin position="27"/>
        <end position="334"/>
    </location>
</feature>
<feature type="signal peptide" evidence="2">
    <location>
        <begin position="1"/>
        <end position="26"/>
    </location>
</feature>
<organism evidence="3 4">
    <name type="scientific">Proteobacteria bacterium 228</name>
    <dbReference type="NCBI Taxonomy" id="2083153"/>
    <lineage>
        <taxon>Bacteria</taxon>
        <taxon>Pseudomonadati</taxon>
        <taxon>Pseudomonadota</taxon>
    </lineage>
</organism>
<evidence type="ECO:0000256" key="2">
    <source>
        <dbReference type="SAM" id="SignalP"/>
    </source>
</evidence>
<dbReference type="Proteomes" id="UP000238196">
    <property type="component" value="Unassembled WGS sequence"/>
</dbReference>
<accession>A0A2S5KKU8</accession>
<evidence type="ECO:0008006" key="5">
    <source>
        <dbReference type="Google" id="ProtNLM"/>
    </source>
</evidence>
<gene>
    <name evidence="3" type="ORF">C4K68_20330</name>
</gene>
<proteinExistence type="predicted"/>
<keyword evidence="2" id="KW-0732">Signal</keyword>
<dbReference type="AlphaFoldDB" id="A0A2S5KKU8"/>
<feature type="region of interest" description="Disordered" evidence="1">
    <location>
        <begin position="223"/>
        <end position="250"/>
    </location>
</feature>
<protein>
    <recommendedName>
        <fullName evidence="5">Toxin co-regulated pilus biosynthesis protein Q C-terminal domain-containing protein</fullName>
    </recommendedName>
</protein>